<accession>A0A4Q8QCS1</accession>
<feature type="compositionally biased region" description="Basic and acidic residues" evidence="1">
    <location>
        <begin position="49"/>
        <end position="63"/>
    </location>
</feature>
<dbReference type="RefSeq" id="WP_130615590.1">
    <property type="nucleotide sequence ID" value="NZ_SGIU01000002.1"/>
</dbReference>
<evidence type="ECO:0000256" key="2">
    <source>
        <dbReference type="SAM" id="Phobius"/>
    </source>
</evidence>
<reference evidence="3 4" key="1">
    <citation type="submission" date="2019-02" db="EMBL/GenBank/DDBJ databases">
        <title>Draft genome sequence of Muricauda sp. 176CP4-71.</title>
        <authorList>
            <person name="Park J.-S."/>
        </authorList>
    </citation>
    <scope>NUCLEOTIDE SEQUENCE [LARGE SCALE GENOMIC DNA]</scope>
    <source>
        <strain evidence="3 4">176CP4-71</strain>
    </source>
</reference>
<evidence type="ECO:0000313" key="3">
    <source>
        <dbReference type="EMBL" id="TAI48141.1"/>
    </source>
</evidence>
<dbReference type="Proteomes" id="UP000291981">
    <property type="component" value="Unassembled WGS sequence"/>
</dbReference>
<organism evidence="3 4">
    <name type="scientific">Flagellimonas allohymeniacidonis</name>
    <dbReference type="NCBI Taxonomy" id="2517819"/>
    <lineage>
        <taxon>Bacteria</taxon>
        <taxon>Pseudomonadati</taxon>
        <taxon>Bacteroidota</taxon>
        <taxon>Flavobacteriia</taxon>
        <taxon>Flavobacteriales</taxon>
        <taxon>Flavobacteriaceae</taxon>
        <taxon>Flagellimonas</taxon>
    </lineage>
</organism>
<proteinExistence type="predicted"/>
<dbReference type="OrthoDB" id="1451712at2"/>
<gene>
    <name evidence="3" type="ORF">EW142_15975</name>
</gene>
<keyword evidence="2" id="KW-0472">Membrane</keyword>
<keyword evidence="4" id="KW-1185">Reference proteome</keyword>
<keyword evidence="2" id="KW-1133">Transmembrane helix</keyword>
<evidence type="ECO:0000313" key="4">
    <source>
        <dbReference type="Proteomes" id="UP000291981"/>
    </source>
</evidence>
<protein>
    <submittedName>
        <fullName evidence="3">Uncharacterized protein</fullName>
    </submittedName>
</protein>
<comment type="caution">
    <text evidence="3">The sequence shown here is derived from an EMBL/GenBank/DDBJ whole genome shotgun (WGS) entry which is preliminary data.</text>
</comment>
<dbReference type="EMBL" id="SGIU01000002">
    <property type="protein sequence ID" value="TAI48141.1"/>
    <property type="molecule type" value="Genomic_DNA"/>
</dbReference>
<keyword evidence="2" id="KW-0812">Transmembrane</keyword>
<sequence length="63" mass="7355">MTYKTKSLIYFFCFVFAATAYHVLEQYEAYKQQFPSQELAETSYAEDSDYGKTSKEDLAKLSE</sequence>
<feature type="region of interest" description="Disordered" evidence="1">
    <location>
        <begin position="41"/>
        <end position="63"/>
    </location>
</feature>
<dbReference type="AlphaFoldDB" id="A0A4Q8QCS1"/>
<feature type="transmembrane region" description="Helical" evidence="2">
    <location>
        <begin position="7"/>
        <end position="24"/>
    </location>
</feature>
<evidence type="ECO:0000256" key="1">
    <source>
        <dbReference type="SAM" id="MobiDB-lite"/>
    </source>
</evidence>
<name>A0A4Q8QCS1_9FLAO</name>